<organism evidence="3 4">
    <name type="scientific">Mycena metata</name>
    <dbReference type="NCBI Taxonomy" id="1033252"/>
    <lineage>
        <taxon>Eukaryota</taxon>
        <taxon>Fungi</taxon>
        <taxon>Dikarya</taxon>
        <taxon>Basidiomycota</taxon>
        <taxon>Agaricomycotina</taxon>
        <taxon>Agaricomycetes</taxon>
        <taxon>Agaricomycetidae</taxon>
        <taxon>Agaricales</taxon>
        <taxon>Marasmiineae</taxon>
        <taxon>Mycenaceae</taxon>
        <taxon>Mycena</taxon>
    </lineage>
</organism>
<keyword evidence="4" id="KW-1185">Reference proteome</keyword>
<keyword evidence="2" id="KW-0472">Membrane</keyword>
<proteinExistence type="predicted"/>
<name>A0AAD7GGG1_9AGAR</name>
<dbReference type="Proteomes" id="UP001215598">
    <property type="component" value="Unassembled WGS sequence"/>
</dbReference>
<gene>
    <name evidence="3" type="ORF">B0H16DRAFT_896705</name>
</gene>
<evidence type="ECO:0000313" key="3">
    <source>
        <dbReference type="EMBL" id="KAJ7693795.1"/>
    </source>
</evidence>
<reference evidence="3" key="1">
    <citation type="submission" date="2023-03" db="EMBL/GenBank/DDBJ databases">
        <title>Massive genome expansion in bonnet fungi (Mycena s.s.) driven by repeated elements and novel gene families across ecological guilds.</title>
        <authorList>
            <consortium name="Lawrence Berkeley National Laboratory"/>
            <person name="Harder C.B."/>
            <person name="Miyauchi S."/>
            <person name="Viragh M."/>
            <person name="Kuo A."/>
            <person name="Thoen E."/>
            <person name="Andreopoulos B."/>
            <person name="Lu D."/>
            <person name="Skrede I."/>
            <person name="Drula E."/>
            <person name="Henrissat B."/>
            <person name="Morin E."/>
            <person name="Kohler A."/>
            <person name="Barry K."/>
            <person name="LaButti K."/>
            <person name="Morin E."/>
            <person name="Salamov A."/>
            <person name="Lipzen A."/>
            <person name="Mereny Z."/>
            <person name="Hegedus B."/>
            <person name="Baldrian P."/>
            <person name="Stursova M."/>
            <person name="Weitz H."/>
            <person name="Taylor A."/>
            <person name="Grigoriev I.V."/>
            <person name="Nagy L.G."/>
            <person name="Martin F."/>
            <person name="Kauserud H."/>
        </authorList>
    </citation>
    <scope>NUCLEOTIDE SEQUENCE</scope>
    <source>
        <strain evidence="3">CBHHK182m</strain>
    </source>
</reference>
<dbReference type="AlphaFoldDB" id="A0AAD7GGG1"/>
<protein>
    <submittedName>
        <fullName evidence="3">Uncharacterized protein</fullName>
    </submittedName>
</protein>
<feature type="transmembrane region" description="Helical" evidence="2">
    <location>
        <begin position="177"/>
        <end position="194"/>
    </location>
</feature>
<accession>A0AAD7GGG1</accession>
<keyword evidence="2" id="KW-1133">Transmembrane helix</keyword>
<keyword evidence="2" id="KW-0812">Transmembrane</keyword>
<evidence type="ECO:0000256" key="1">
    <source>
        <dbReference type="SAM" id="MobiDB-lite"/>
    </source>
</evidence>
<feature type="region of interest" description="Disordered" evidence="1">
    <location>
        <begin position="89"/>
        <end position="118"/>
    </location>
</feature>
<comment type="caution">
    <text evidence="3">The sequence shown here is derived from an EMBL/GenBank/DDBJ whole genome shotgun (WGS) entry which is preliminary data.</text>
</comment>
<evidence type="ECO:0000313" key="4">
    <source>
        <dbReference type="Proteomes" id="UP001215598"/>
    </source>
</evidence>
<dbReference type="EMBL" id="JARKIB010000708">
    <property type="protein sequence ID" value="KAJ7693795.1"/>
    <property type="molecule type" value="Genomic_DNA"/>
</dbReference>
<sequence length="204" mass="21962">MTDSEMADDVHLEGGEGCAAHAQLEEEDDVGTRAGRCQRDGCSVPASPSTGTTAPPLPPTRVHRPQEPSRSRAARSSSYCATCRVRSAGGERQSGGEAGEAPACPMWHSRSSQSQADDDERVSLAYLESLLAPAPGEEEGRAERTRACGELDNASIGMSMILLRLPPLLGAERGRRWYFYSICIVPSLVFAWSISRISSPSRRN</sequence>
<evidence type="ECO:0000256" key="2">
    <source>
        <dbReference type="SAM" id="Phobius"/>
    </source>
</evidence>
<feature type="compositionally biased region" description="Low complexity" evidence="1">
    <location>
        <begin position="45"/>
        <end position="54"/>
    </location>
</feature>
<feature type="region of interest" description="Disordered" evidence="1">
    <location>
        <begin position="1"/>
        <end position="75"/>
    </location>
</feature>